<evidence type="ECO:0008006" key="3">
    <source>
        <dbReference type="Google" id="ProtNLM"/>
    </source>
</evidence>
<dbReference type="CDD" id="cd06223">
    <property type="entry name" value="PRTases_typeI"/>
    <property type="match status" value="1"/>
</dbReference>
<dbReference type="Gene3D" id="3.40.50.2020">
    <property type="match status" value="1"/>
</dbReference>
<accession>A0ABS2MTW5</accession>
<proteinExistence type="predicted"/>
<dbReference type="RefSeq" id="WP_204665296.1">
    <property type="nucleotide sequence ID" value="NZ_JAFBDT010000034.1"/>
</dbReference>
<dbReference type="EMBL" id="JAFBDT010000034">
    <property type="protein sequence ID" value="MBM7562869.1"/>
    <property type="molecule type" value="Genomic_DNA"/>
</dbReference>
<name>A0ABS2MTW5_9FIRM</name>
<reference evidence="1 2" key="1">
    <citation type="submission" date="2021-01" db="EMBL/GenBank/DDBJ databases">
        <title>Genomic Encyclopedia of Type Strains, Phase IV (KMG-IV): sequencing the most valuable type-strain genomes for metagenomic binning, comparative biology and taxonomic classification.</title>
        <authorList>
            <person name="Goeker M."/>
        </authorList>
    </citation>
    <scope>NUCLEOTIDE SEQUENCE [LARGE SCALE GENOMIC DNA]</scope>
    <source>
        <strain evidence="1 2">DSM 24436</strain>
    </source>
</reference>
<evidence type="ECO:0000313" key="2">
    <source>
        <dbReference type="Proteomes" id="UP000767854"/>
    </source>
</evidence>
<gene>
    <name evidence="1" type="ORF">JOC49_002442</name>
</gene>
<sequence length="320" mass="36914">MQKYIYEGAILYHKYLSSIKIVEISDDILKIETLDGARWDLALYDFGKTLFIEKHHLLNRFETTDAYIGFIQEEATRKNVEKNQIFKNDYNKKNNTSRIDLEAPVRTFKSINNANKHIPTKFIISKNAYLSRDVIGYFHQYYVGFGNPGNPDFINTLKNTFNDTSINKLTSARDKVIEILMRDIPIVLEELNISHCLCICVPRAKSLYSYSNNQQMFKEAVKTAANNIHRVTDGTDCITRIVNTKTTHIRKDVIINDGDKPYPGITSATCQIDNERIRNQNVILIDDIYTRTINIDEDCIQALIDNGAREVVFYSIGYTR</sequence>
<keyword evidence="2" id="KW-1185">Reference proteome</keyword>
<protein>
    <recommendedName>
        <fullName evidence="3">Amidophosphoribosyltransferase</fullName>
    </recommendedName>
</protein>
<dbReference type="InterPro" id="IPR000836">
    <property type="entry name" value="PRTase_dom"/>
</dbReference>
<dbReference type="InterPro" id="IPR029057">
    <property type="entry name" value="PRTase-like"/>
</dbReference>
<evidence type="ECO:0000313" key="1">
    <source>
        <dbReference type="EMBL" id="MBM7562869.1"/>
    </source>
</evidence>
<dbReference type="Proteomes" id="UP000767854">
    <property type="component" value="Unassembled WGS sequence"/>
</dbReference>
<organism evidence="1 2">
    <name type="scientific">Fusibacter tunisiensis</name>
    <dbReference type="NCBI Taxonomy" id="1008308"/>
    <lineage>
        <taxon>Bacteria</taxon>
        <taxon>Bacillati</taxon>
        <taxon>Bacillota</taxon>
        <taxon>Clostridia</taxon>
        <taxon>Eubacteriales</taxon>
        <taxon>Eubacteriales Family XII. Incertae Sedis</taxon>
        <taxon>Fusibacter</taxon>
    </lineage>
</organism>
<comment type="caution">
    <text evidence="1">The sequence shown here is derived from an EMBL/GenBank/DDBJ whole genome shotgun (WGS) entry which is preliminary data.</text>
</comment>